<dbReference type="AlphaFoldDB" id="A0A0E9QIL0"/>
<proteinExistence type="predicted"/>
<reference evidence="1" key="2">
    <citation type="journal article" date="2015" name="Fish Shellfish Immunol.">
        <title>Early steps in the European eel (Anguilla anguilla)-Vibrio vulnificus interaction in the gills: Role of the RtxA13 toxin.</title>
        <authorList>
            <person name="Callol A."/>
            <person name="Pajuelo D."/>
            <person name="Ebbesson L."/>
            <person name="Teles M."/>
            <person name="MacKenzie S."/>
            <person name="Amaro C."/>
        </authorList>
    </citation>
    <scope>NUCLEOTIDE SEQUENCE</scope>
</reference>
<reference evidence="1" key="1">
    <citation type="submission" date="2014-11" db="EMBL/GenBank/DDBJ databases">
        <authorList>
            <person name="Amaro Gonzalez C."/>
        </authorList>
    </citation>
    <scope>NUCLEOTIDE SEQUENCE</scope>
</reference>
<protein>
    <submittedName>
        <fullName evidence="1">Uncharacterized protein</fullName>
    </submittedName>
</protein>
<dbReference type="EMBL" id="GBXM01091953">
    <property type="protein sequence ID" value="JAH16624.1"/>
    <property type="molecule type" value="Transcribed_RNA"/>
</dbReference>
<sequence length="45" mass="5332">MDQFINIRLCDRLTWSKKTYPHCSANNFTQNTARLAKNITLYNLI</sequence>
<accession>A0A0E9QIL0</accession>
<organism evidence="1">
    <name type="scientific">Anguilla anguilla</name>
    <name type="common">European freshwater eel</name>
    <name type="synonym">Muraena anguilla</name>
    <dbReference type="NCBI Taxonomy" id="7936"/>
    <lineage>
        <taxon>Eukaryota</taxon>
        <taxon>Metazoa</taxon>
        <taxon>Chordata</taxon>
        <taxon>Craniata</taxon>
        <taxon>Vertebrata</taxon>
        <taxon>Euteleostomi</taxon>
        <taxon>Actinopterygii</taxon>
        <taxon>Neopterygii</taxon>
        <taxon>Teleostei</taxon>
        <taxon>Anguilliformes</taxon>
        <taxon>Anguillidae</taxon>
        <taxon>Anguilla</taxon>
    </lineage>
</organism>
<evidence type="ECO:0000313" key="1">
    <source>
        <dbReference type="EMBL" id="JAH16624.1"/>
    </source>
</evidence>
<name>A0A0E9QIL0_ANGAN</name>